<accession>A0A5J4U1G9</accession>
<evidence type="ECO:0000313" key="3">
    <source>
        <dbReference type="Proteomes" id="UP000324800"/>
    </source>
</evidence>
<comment type="caution">
    <text evidence="2">The sequence shown here is derived from an EMBL/GenBank/DDBJ whole genome shotgun (WGS) entry which is preliminary data.</text>
</comment>
<feature type="compositionally biased region" description="Basic and acidic residues" evidence="1">
    <location>
        <begin position="50"/>
        <end position="73"/>
    </location>
</feature>
<evidence type="ECO:0000313" key="2">
    <source>
        <dbReference type="EMBL" id="KAA6364566.1"/>
    </source>
</evidence>
<dbReference type="AlphaFoldDB" id="A0A5J4U1G9"/>
<proteinExistence type="predicted"/>
<gene>
    <name evidence="2" type="ORF">EZS28_039907</name>
</gene>
<reference evidence="2 3" key="1">
    <citation type="submission" date="2019-03" db="EMBL/GenBank/DDBJ databases">
        <title>Single cell metagenomics reveals metabolic interactions within the superorganism composed of flagellate Streblomastix strix and complex community of Bacteroidetes bacteria on its surface.</title>
        <authorList>
            <person name="Treitli S.C."/>
            <person name="Kolisko M."/>
            <person name="Husnik F."/>
            <person name="Keeling P."/>
            <person name="Hampl V."/>
        </authorList>
    </citation>
    <scope>NUCLEOTIDE SEQUENCE [LARGE SCALE GENOMIC DNA]</scope>
    <source>
        <strain evidence="2">ST1C</strain>
    </source>
</reference>
<dbReference type="EMBL" id="SNRW01021487">
    <property type="protein sequence ID" value="KAA6364566.1"/>
    <property type="molecule type" value="Genomic_DNA"/>
</dbReference>
<organism evidence="2 3">
    <name type="scientific">Streblomastix strix</name>
    <dbReference type="NCBI Taxonomy" id="222440"/>
    <lineage>
        <taxon>Eukaryota</taxon>
        <taxon>Metamonada</taxon>
        <taxon>Preaxostyla</taxon>
        <taxon>Oxymonadida</taxon>
        <taxon>Streblomastigidae</taxon>
        <taxon>Streblomastix</taxon>
    </lineage>
</organism>
<sequence>MTGPQNAPKATRPVQDPRNRNKDSTPNTRQKQNPILSLTSPISGTEEERDQERRGDRDLENREIDKENREILDRNWGQTARYLEQ</sequence>
<name>A0A5J4U1G9_9EUKA</name>
<protein>
    <submittedName>
        <fullName evidence="2">Uncharacterized protein</fullName>
    </submittedName>
</protein>
<evidence type="ECO:0000256" key="1">
    <source>
        <dbReference type="SAM" id="MobiDB-lite"/>
    </source>
</evidence>
<feature type="region of interest" description="Disordered" evidence="1">
    <location>
        <begin position="1"/>
        <end position="85"/>
    </location>
</feature>
<feature type="compositionally biased region" description="Polar residues" evidence="1">
    <location>
        <begin position="24"/>
        <end position="43"/>
    </location>
</feature>
<dbReference type="Proteomes" id="UP000324800">
    <property type="component" value="Unassembled WGS sequence"/>
</dbReference>